<dbReference type="EMBL" id="MK072066">
    <property type="protein sequence ID" value="AYV77690.1"/>
    <property type="molecule type" value="Genomic_DNA"/>
</dbReference>
<feature type="compositionally biased region" description="Basic and acidic residues" evidence="1">
    <location>
        <begin position="426"/>
        <end position="438"/>
    </location>
</feature>
<evidence type="ECO:0000256" key="1">
    <source>
        <dbReference type="SAM" id="MobiDB-lite"/>
    </source>
</evidence>
<reference evidence="2" key="1">
    <citation type="submission" date="2018-10" db="EMBL/GenBank/DDBJ databases">
        <title>Hidden diversity of soil giant viruses.</title>
        <authorList>
            <person name="Schulz F."/>
            <person name="Alteio L."/>
            <person name="Goudeau D."/>
            <person name="Ryan E.M."/>
            <person name="Malmstrom R.R."/>
            <person name="Blanchard J."/>
            <person name="Woyke T."/>
        </authorList>
    </citation>
    <scope>NUCLEOTIDE SEQUENCE</scope>
    <source>
        <strain evidence="2">EDV1</strain>
    </source>
</reference>
<sequence>MSNISLFTGLPINICKLTGKPKEIFIPKPEFVKIICSAKFQFINLQLKRIIDAVNYLNMNPDIYRVEISFDTQDIKVDNIIFKLEQFINPRELISFDGVIGIASKKIWKKCNLQDPFKTLQKLCKEKYNYYMMMDYEDNLSHIRVYRYNKKIKMANYKITYLICEDNIPDLPNDTFTYEIPKIIEGEEIKKAHEICRKKHETITEQISQKFIQQINKTLIRMKKLGLSQYPFALRLKGVADRKKYIAYQNAYMANHWHVLGLKTPFELLNEEAGKQGAVIIENRNKKPRYILTTSTDKDADELPKEEQKEKKEDNSILLVYSLYNIEAPCPILKEKKTGSMRRKEIKKRVNGLLMKLDEKQRAELFSTYNQNIKKKSYWHELEKKILNLLQNSKEKSEDDKLEDFIQLAAVEHETRSKKIKKKKENHTEIHIHKNIEKHSRKVPTDFEEQGPSKKIKKN</sequence>
<accession>A0A3G4ZS30</accession>
<evidence type="ECO:0000313" key="2">
    <source>
        <dbReference type="EMBL" id="AYV77690.1"/>
    </source>
</evidence>
<name>A0A3G4ZS30_9VIRU</name>
<organism evidence="2">
    <name type="scientific">Edafosvirus sp</name>
    <dbReference type="NCBI Taxonomy" id="2487765"/>
    <lineage>
        <taxon>Viruses</taxon>
        <taxon>Varidnaviria</taxon>
        <taxon>Bamfordvirae</taxon>
        <taxon>Nucleocytoviricota</taxon>
        <taxon>Megaviricetes</taxon>
        <taxon>Imitervirales</taxon>
        <taxon>Mimiviridae</taxon>
        <taxon>Klosneuvirinae</taxon>
    </lineage>
</organism>
<proteinExistence type="predicted"/>
<protein>
    <submittedName>
        <fullName evidence="2">Uncharacterized protein</fullName>
    </submittedName>
</protein>
<gene>
    <name evidence="2" type="ORF">Edafosvirus1_21</name>
</gene>
<feature type="region of interest" description="Disordered" evidence="1">
    <location>
        <begin position="416"/>
        <end position="459"/>
    </location>
</feature>